<dbReference type="OrthoDB" id="582170at2"/>
<dbReference type="Gene3D" id="3.40.50.2300">
    <property type="match status" value="1"/>
</dbReference>
<dbReference type="InterPro" id="IPR011006">
    <property type="entry name" value="CheY-like_superfamily"/>
</dbReference>
<proteinExistence type="predicted"/>
<dbReference type="EMBL" id="ANHY01000004">
    <property type="protein sequence ID" value="EKV32070.1"/>
    <property type="molecule type" value="Genomic_DNA"/>
</dbReference>
<feature type="modified residue" description="4-aspartylphosphate" evidence="2">
    <location>
        <position position="60"/>
    </location>
</feature>
<name>K9H1F1_9PROT</name>
<dbReference type="PROSITE" id="PS50110">
    <property type="entry name" value="RESPONSE_REGULATORY"/>
    <property type="match status" value="1"/>
</dbReference>
<keyword evidence="4" id="KW-0418">Kinase</keyword>
<keyword evidence="5" id="KW-1185">Reference proteome</keyword>
<evidence type="ECO:0000256" key="1">
    <source>
        <dbReference type="ARBA" id="ARBA00022553"/>
    </source>
</evidence>
<accession>K9H1F1</accession>
<dbReference type="PANTHER" id="PTHR44591">
    <property type="entry name" value="STRESS RESPONSE REGULATOR PROTEIN 1"/>
    <property type="match status" value="1"/>
</dbReference>
<dbReference type="RefSeq" id="WP_009539331.1">
    <property type="nucleotide sequence ID" value="NZ_ANHY01000004.1"/>
</dbReference>
<gene>
    <name evidence="4" type="ORF">C882_3134</name>
</gene>
<protein>
    <submittedName>
        <fullName evidence="4">Histidine kinase</fullName>
    </submittedName>
</protein>
<evidence type="ECO:0000313" key="5">
    <source>
        <dbReference type="Proteomes" id="UP000009881"/>
    </source>
</evidence>
<dbReference type="STRING" id="1238182.C882_3134"/>
<dbReference type="SUPFAM" id="SSF52172">
    <property type="entry name" value="CheY-like"/>
    <property type="match status" value="1"/>
</dbReference>
<dbReference type="InterPro" id="IPR001789">
    <property type="entry name" value="Sig_transdc_resp-reg_receiver"/>
</dbReference>
<dbReference type="Pfam" id="PF00072">
    <property type="entry name" value="Response_reg"/>
    <property type="match status" value="1"/>
</dbReference>
<organism evidence="4 5">
    <name type="scientific">Caenispirillum salinarum AK4</name>
    <dbReference type="NCBI Taxonomy" id="1238182"/>
    <lineage>
        <taxon>Bacteria</taxon>
        <taxon>Pseudomonadati</taxon>
        <taxon>Pseudomonadota</taxon>
        <taxon>Alphaproteobacteria</taxon>
        <taxon>Rhodospirillales</taxon>
        <taxon>Novispirillaceae</taxon>
        <taxon>Caenispirillum</taxon>
    </lineage>
</organism>
<dbReference type="GO" id="GO:0000160">
    <property type="term" value="P:phosphorelay signal transduction system"/>
    <property type="evidence" value="ECO:0007669"/>
    <property type="project" value="InterPro"/>
</dbReference>
<evidence type="ECO:0000313" key="4">
    <source>
        <dbReference type="EMBL" id="EKV32070.1"/>
    </source>
</evidence>
<evidence type="ECO:0000259" key="3">
    <source>
        <dbReference type="PROSITE" id="PS50110"/>
    </source>
</evidence>
<dbReference type="PANTHER" id="PTHR44591:SF24">
    <property type="entry name" value="PROTEIN-GLUTAMATE METHYLESTERASE_PROTEIN-GLUTAMINE GLUTAMINASE 1"/>
    <property type="match status" value="1"/>
</dbReference>
<keyword evidence="1 2" id="KW-0597">Phosphoprotein</keyword>
<keyword evidence="4" id="KW-0808">Transferase</keyword>
<dbReference type="InterPro" id="IPR050595">
    <property type="entry name" value="Bact_response_regulator"/>
</dbReference>
<dbReference type="SMART" id="SM00448">
    <property type="entry name" value="REC"/>
    <property type="match status" value="1"/>
</dbReference>
<reference evidence="4 5" key="1">
    <citation type="journal article" date="2013" name="Genome Announc.">
        <title>Draft Genome Sequence of an Alphaproteobacterium, Caenispirillum salinarum AK4(T), Isolated from a Solar Saltern.</title>
        <authorList>
            <person name="Khatri I."/>
            <person name="Singh A."/>
            <person name="Korpole S."/>
            <person name="Pinnaka A.K."/>
            <person name="Subramanian S."/>
        </authorList>
    </citation>
    <scope>NUCLEOTIDE SEQUENCE [LARGE SCALE GENOMIC DNA]</scope>
    <source>
        <strain evidence="4 5">AK4</strain>
    </source>
</reference>
<comment type="caution">
    <text evidence="4">The sequence shown here is derived from an EMBL/GenBank/DDBJ whole genome shotgun (WGS) entry which is preliminary data.</text>
</comment>
<dbReference type="AlphaFoldDB" id="K9H1F1"/>
<sequence>MTDDRLSGLRVLLVEDEALVAMYVEDLLEDAGCEIVGPVPRLDAALSVIAAGPVDLAILDVNLNGEKVWPAADALKARGVPYVFLTGYAAGAVPGAHAAVTRLPKPLKPSDLFSTLRTVAGR</sequence>
<evidence type="ECO:0000256" key="2">
    <source>
        <dbReference type="PROSITE-ProRule" id="PRU00169"/>
    </source>
</evidence>
<dbReference type="Proteomes" id="UP000009881">
    <property type="component" value="Unassembled WGS sequence"/>
</dbReference>
<feature type="domain" description="Response regulatory" evidence="3">
    <location>
        <begin position="10"/>
        <end position="120"/>
    </location>
</feature>
<dbReference type="GO" id="GO:0016301">
    <property type="term" value="F:kinase activity"/>
    <property type="evidence" value="ECO:0007669"/>
    <property type="project" value="UniProtKB-KW"/>
</dbReference>
<dbReference type="eggNOG" id="COG0784">
    <property type="taxonomic scope" value="Bacteria"/>
</dbReference>